<reference evidence="2" key="1">
    <citation type="submission" date="2009-10" db="EMBL/GenBank/DDBJ databases">
        <title>Diversity of trophic interactions inside an arsenic-rich microbial ecosystem.</title>
        <authorList>
            <person name="Bertin P.N."/>
            <person name="Heinrich-Salmeron A."/>
            <person name="Pelletier E."/>
            <person name="Goulhen-Chollet F."/>
            <person name="Arsene-Ploetze F."/>
            <person name="Gallien S."/>
            <person name="Calteau A."/>
            <person name="Vallenet D."/>
            <person name="Casiot C."/>
            <person name="Chane-Woon-Ming B."/>
            <person name="Giloteaux L."/>
            <person name="Barakat M."/>
            <person name="Bonnefoy V."/>
            <person name="Bruneel O."/>
            <person name="Chandler M."/>
            <person name="Cleiss J."/>
            <person name="Duran R."/>
            <person name="Elbaz-Poulichet F."/>
            <person name="Fonknechten N."/>
            <person name="Lauga B."/>
            <person name="Mornico D."/>
            <person name="Ortet P."/>
            <person name="Schaeffer C."/>
            <person name="Siguier P."/>
            <person name="Alexander Thil Smith A."/>
            <person name="Van Dorsselaer A."/>
            <person name="Weissenbach J."/>
            <person name="Medigue C."/>
            <person name="Le Paslier D."/>
        </authorList>
    </citation>
    <scope>NUCLEOTIDE SEQUENCE</scope>
</reference>
<feature type="compositionally biased region" description="Low complexity" evidence="1">
    <location>
        <begin position="9"/>
        <end position="25"/>
    </location>
</feature>
<proteinExistence type="predicted"/>
<protein>
    <submittedName>
        <fullName evidence="2">Uncharacterized protein</fullName>
    </submittedName>
</protein>
<accession>E6PYJ7</accession>
<evidence type="ECO:0000256" key="1">
    <source>
        <dbReference type="SAM" id="MobiDB-lite"/>
    </source>
</evidence>
<organism evidence="2">
    <name type="scientific">mine drainage metagenome</name>
    <dbReference type="NCBI Taxonomy" id="410659"/>
    <lineage>
        <taxon>unclassified sequences</taxon>
        <taxon>metagenomes</taxon>
        <taxon>ecological metagenomes</taxon>
    </lineage>
</organism>
<sequence>MTDRKARAKTTATATAREKQGQQQRQRQKQNWLWFAVESGAGSDGETGFVYGDSKAVVLVGLGIDWGCEGEEVVFVDIMHAASNGFGEAGFAGEWQDQAAAVFGEDFDGDVAYVGVLRALDGVEIVNVFFPVDGAEVRCARGVDGVEGHAGVTHASPGGGESVEISGCFFFAGPGFCADHHGPAAADPEDHLVAWDGGLLGDEGAEGVERELHAVGEVVEALELEEGTLAGLGLFELRGELVSVSGWASGEDGTVSVEEVDGDRGDERAVIEMEEFFDGLADIGKQDVWGVDVVDDNGNGGGGLGFGGVCRGAGNLCGLPSGCGKEGENGPLDAVVEDGEVLFL</sequence>
<dbReference type="EMBL" id="CABN01000083">
    <property type="protein sequence ID" value="CBI00006.1"/>
    <property type="molecule type" value="Genomic_DNA"/>
</dbReference>
<feature type="region of interest" description="Disordered" evidence="1">
    <location>
        <begin position="1"/>
        <end position="27"/>
    </location>
</feature>
<evidence type="ECO:0000313" key="2">
    <source>
        <dbReference type="EMBL" id="CBI00006.1"/>
    </source>
</evidence>
<dbReference type="AlphaFoldDB" id="E6PYJ7"/>
<name>E6PYJ7_9ZZZZ</name>
<comment type="caution">
    <text evidence="2">The sequence shown here is derived from an EMBL/GenBank/DDBJ whole genome shotgun (WGS) entry which is preliminary data.</text>
</comment>
<gene>
    <name evidence="2" type="ORF">CARN3_0985</name>
</gene>